<dbReference type="OrthoDB" id="71707at2"/>
<organism evidence="1 2">
    <name type="scientific">Alkalibacterium subtropicum</name>
    <dbReference type="NCBI Taxonomy" id="753702"/>
    <lineage>
        <taxon>Bacteria</taxon>
        <taxon>Bacillati</taxon>
        <taxon>Bacillota</taxon>
        <taxon>Bacilli</taxon>
        <taxon>Lactobacillales</taxon>
        <taxon>Carnobacteriaceae</taxon>
        <taxon>Alkalibacterium</taxon>
    </lineage>
</organism>
<evidence type="ECO:0000313" key="2">
    <source>
        <dbReference type="Proteomes" id="UP000199612"/>
    </source>
</evidence>
<keyword evidence="2" id="KW-1185">Reference proteome</keyword>
<dbReference type="Proteomes" id="UP000199612">
    <property type="component" value="Unassembled WGS sequence"/>
</dbReference>
<dbReference type="RefSeq" id="WP_091528796.1">
    <property type="nucleotide sequence ID" value="NZ_FOLT01000003.1"/>
</dbReference>
<dbReference type="AlphaFoldDB" id="A0A1I1GJH0"/>
<dbReference type="EMBL" id="FOLT01000003">
    <property type="protein sequence ID" value="SFC10018.1"/>
    <property type="molecule type" value="Genomic_DNA"/>
</dbReference>
<protein>
    <recommendedName>
        <fullName evidence="3">AbrB family transcriptional regulator</fullName>
    </recommendedName>
</protein>
<proteinExistence type="predicted"/>
<name>A0A1I1GJH0_9LACT</name>
<sequence>MATAKLCKQGDSIVLIIPATEADNVSLDKEYFVRIDGNGNISLITKLDNPFKTAKPGEFYEKDVWTGQV</sequence>
<accession>A0A1I1GJH0</accession>
<evidence type="ECO:0000313" key="1">
    <source>
        <dbReference type="EMBL" id="SFC10018.1"/>
    </source>
</evidence>
<evidence type="ECO:0008006" key="3">
    <source>
        <dbReference type="Google" id="ProtNLM"/>
    </source>
</evidence>
<reference evidence="2" key="1">
    <citation type="submission" date="2016-10" db="EMBL/GenBank/DDBJ databases">
        <authorList>
            <person name="Varghese N."/>
            <person name="Submissions S."/>
        </authorList>
    </citation>
    <scope>NUCLEOTIDE SEQUENCE [LARGE SCALE GENOMIC DNA]</scope>
    <source>
        <strain evidence="2">DSM 23664</strain>
    </source>
</reference>
<dbReference type="NCBIfam" id="NF047400">
    <property type="entry name" value="MazE_PemI_antitoxin"/>
    <property type="match status" value="1"/>
</dbReference>
<gene>
    <name evidence="1" type="ORF">SAMN04488102_10340</name>
</gene>
<dbReference type="STRING" id="753702.SAMN04488102_10340"/>